<keyword evidence="5" id="KW-1185">Reference proteome</keyword>
<dbReference type="PANTHER" id="PTHR43979:SF1">
    <property type="entry name" value="PRE-MRNA-PROCESSING FACTOR 17"/>
    <property type="match status" value="1"/>
</dbReference>
<dbReference type="InterPro" id="IPR019775">
    <property type="entry name" value="WD40_repeat_CS"/>
</dbReference>
<comment type="caution">
    <text evidence="4">The sequence shown here is derived from an EMBL/GenBank/DDBJ whole genome shotgun (WGS) entry which is preliminary data.</text>
</comment>
<accession>A0A1V9Z000</accession>
<name>A0A1V9Z000_9STRA</name>
<keyword evidence="1 3" id="KW-0853">WD repeat</keyword>
<dbReference type="OrthoDB" id="10257301at2759"/>
<dbReference type="PROSITE" id="PS50294">
    <property type="entry name" value="WD_REPEATS_REGION"/>
    <property type="match status" value="2"/>
</dbReference>
<evidence type="ECO:0000313" key="5">
    <source>
        <dbReference type="Proteomes" id="UP000243217"/>
    </source>
</evidence>
<feature type="repeat" description="WD" evidence="3">
    <location>
        <begin position="289"/>
        <end position="329"/>
    </location>
</feature>
<feature type="non-terminal residue" evidence="4">
    <location>
        <position position="329"/>
    </location>
</feature>
<dbReference type="InterPro" id="IPR015943">
    <property type="entry name" value="WD40/YVTN_repeat-like_dom_sf"/>
</dbReference>
<dbReference type="GO" id="GO:0071013">
    <property type="term" value="C:catalytic step 2 spliceosome"/>
    <property type="evidence" value="ECO:0007669"/>
    <property type="project" value="InterPro"/>
</dbReference>
<dbReference type="SMART" id="SM00320">
    <property type="entry name" value="WD40"/>
    <property type="match status" value="2"/>
</dbReference>
<protein>
    <submittedName>
        <fullName evidence="4">Pre-mRNA-processing factor</fullName>
    </submittedName>
</protein>
<dbReference type="Gene3D" id="2.130.10.10">
    <property type="entry name" value="YVTN repeat-like/Quinoprotein amine dehydrogenase"/>
    <property type="match status" value="1"/>
</dbReference>
<dbReference type="InterPro" id="IPR032847">
    <property type="entry name" value="PRPF17"/>
</dbReference>
<keyword evidence="2" id="KW-0677">Repeat</keyword>
<proteinExistence type="predicted"/>
<evidence type="ECO:0000256" key="3">
    <source>
        <dbReference type="PROSITE-ProRule" id="PRU00221"/>
    </source>
</evidence>
<dbReference type="AlphaFoldDB" id="A0A1V9Z000"/>
<evidence type="ECO:0000256" key="1">
    <source>
        <dbReference type="ARBA" id="ARBA00022574"/>
    </source>
</evidence>
<dbReference type="Pfam" id="PF00400">
    <property type="entry name" value="WD40"/>
    <property type="match status" value="2"/>
</dbReference>
<dbReference type="PROSITE" id="PS50082">
    <property type="entry name" value="WD_REPEATS_2"/>
    <property type="match status" value="2"/>
</dbReference>
<dbReference type="STRING" id="74557.A0A1V9Z000"/>
<dbReference type="SUPFAM" id="SSF50978">
    <property type="entry name" value="WD40 repeat-like"/>
    <property type="match status" value="1"/>
</dbReference>
<evidence type="ECO:0000313" key="4">
    <source>
        <dbReference type="EMBL" id="OQR91379.1"/>
    </source>
</evidence>
<organism evidence="4 5">
    <name type="scientific">Thraustotheca clavata</name>
    <dbReference type="NCBI Taxonomy" id="74557"/>
    <lineage>
        <taxon>Eukaryota</taxon>
        <taxon>Sar</taxon>
        <taxon>Stramenopiles</taxon>
        <taxon>Oomycota</taxon>
        <taxon>Saprolegniomycetes</taxon>
        <taxon>Saprolegniales</taxon>
        <taxon>Achlyaceae</taxon>
        <taxon>Thraustotheca</taxon>
    </lineage>
</organism>
<dbReference type="InterPro" id="IPR036322">
    <property type="entry name" value="WD40_repeat_dom_sf"/>
</dbReference>
<gene>
    <name evidence="4" type="ORF">THRCLA_09018</name>
</gene>
<dbReference type="Proteomes" id="UP000243217">
    <property type="component" value="Unassembled WGS sequence"/>
</dbReference>
<dbReference type="PANTHER" id="PTHR43979">
    <property type="entry name" value="PRE-MRNA-PROCESSING FACTOR 17"/>
    <property type="match status" value="1"/>
</dbReference>
<reference evidence="4 5" key="1">
    <citation type="journal article" date="2014" name="Genome Biol. Evol.">
        <title>The secreted proteins of Achlya hypogyna and Thraustotheca clavata identify the ancestral oomycete secretome and reveal gene acquisitions by horizontal gene transfer.</title>
        <authorList>
            <person name="Misner I."/>
            <person name="Blouin N."/>
            <person name="Leonard G."/>
            <person name="Richards T.A."/>
            <person name="Lane C.E."/>
        </authorList>
    </citation>
    <scope>NUCLEOTIDE SEQUENCE [LARGE SCALE GENOMIC DNA]</scope>
    <source>
        <strain evidence="4 5">ATCC 34112</strain>
    </source>
</reference>
<evidence type="ECO:0000256" key="2">
    <source>
        <dbReference type="ARBA" id="ARBA00022737"/>
    </source>
</evidence>
<sequence>MDLLAAYASSDEEDVRPVNSAPEVVLPLSKQSALAVNAKTLTLNQPLGQALAPVLGPQNPYQRHNSLQVGAGKEIVTGVVETTAMEDFCFDEVYNAQQFRSTDPLYKNAPKRKAKTNFNKDVGDAQEHGIWAPQKNENTFWVATSTPEITQEQKDLIAENEAKKAKRNTEDDEEIDFDRMVERKVAHLLPPRLQPGQKAVEPKTVFMDKEEYDYQGRSWIEHSRELKADDGDHDVYLPKKAIHQWEGHTKGVQAIELFPKYGHLLLSGSLDSTVRIWDVYNERKCKRIYEGHTNAVRGINFAPDGKSFLTCSFDRFIRLWDTETVQVLL</sequence>
<dbReference type="GO" id="GO:0000398">
    <property type="term" value="P:mRNA splicing, via spliceosome"/>
    <property type="evidence" value="ECO:0007669"/>
    <property type="project" value="InterPro"/>
</dbReference>
<dbReference type="EMBL" id="JNBS01002432">
    <property type="protein sequence ID" value="OQR91379.1"/>
    <property type="molecule type" value="Genomic_DNA"/>
</dbReference>
<dbReference type="InterPro" id="IPR001680">
    <property type="entry name" value="WD40_rpt"/>
</dbReference>
<dbReference type="PROSITE" id="PS00678">
    <property type="entry name" value="WD_REPEATS_1"/>
    <property type="match status" value="1"/>
</dbReference>
<dbReference type="GO" id="GO:0003729">
    <property type="term" value="F:mRNA binding"/>
    <property type="evidence" value="ECO:0007669"/>
    <property type="project" value="TreeGrafter"/>
</dbReference>
<feature type="repeat" description="WD" evidence="3">
    <location>
        <begin position="245"/>
        <end position="287"/>
    </location>
</feature>